<sequence length="105" mass="12085">MNAYQVAIPVVPTIRVLVTFSKFEELQPLEEFWTPPSSPPGSKTPETQASSSWIQWIKAPYRQGYATSPGPGSRRRVEDIQDPFGIPRDYTWTTAEARRKKMQEW</sequence>
<evidence type="ECO:0000313" key="7">
    <source>
        <dbReference type="Proteomes" id="UP000287651"/>
    </source>
</evidence>
<feature type="region of interest" description="Disordered" evidence="4">
    <location>
        <begin position="31"/>
        <end position="50"/>
    </location>
</feature>
<gene>
    <name evidence="6" type="ORF">B296_00015684</name>
</gene>
<keyword evidence="3" id="KW-0472">Membrane</keyword>
<dbReference type="Pfam" id="PF11904">
    <property type="entry name" value="ANKRD13_C"/>
    <property type="match status" value="1"/>
</dbReference>
<dbReference type="Proteomes" id="UP000287651">
    <property type="component" value="Unassembled WGS sequence"/>
</dbReference>
<protein>
    <recommendedName>
        <fullName evidence="5">Ankyrin repeat domain-containing protein</fullName>
    </recommendedName>
</protein>
<proteinExistence type="predicted"/>
<dbReference type="GO" id="GO:0012505">
    <property type="term" value="C:endomembrane system"/>
    <property type="evidence" value="ECO:0007669"/>
    <property type="project" value="UniProtKB-SubCell"/>
</dbReference>
<accession>A0A427AGP5</accession>
<reference evidence="6 7" key="1">
    <citation type="journal article" date="2014" name="Agronomy (Basel)">
        <title>A Draft Genome Sequence for Ensete ventricosum, the Drought-Tolerant Tree Against Hunger.</title>
        <authorList>
            <person name="Harrison J."/>
            <person name="Moore K.A."/>
            <person name="Paszkiewicz K."/>
            <person name="Jones T."/>
            <person name="Grant M."/>
            <person name="Ambacheew D."/>
            <person name="Muzemil S."/>
            <person name="Studholme D.J."/>
        </authorList>
    </citation>
    <scope>NUCLEOTIDE SEQUENCE [LARGE SCALE GENOMIC DNA]</scope>
</reference>
<dbReference type="GO" id="GO:0005737">
    <property type="term" value="C:cytoplasm"/>
    <property type="evidence" value="ECO:0007669"/>
    <property type="project" value="TreeGrafter"/>
</dbReference>
<evidence type="ECO:0000256" key="2">
    <source>
        <dbReference type="ARBA" id="ARBA00022737"/>
    </source>
</evidence>
<name>A0A427AGP5_ENSVE</name>
<dbReference type="AlphaFoldDB" id="A0A427AGP5"/>
<comment type="subcellular location">
    <subcellularLocation>
        <location evidence="1">Endomembrane system</location>
    </subcellularLocation>
</comment>
<dbReference type="InterPro" id="IPR055285">
    <property type="entry name" value="ANKRD13_C"/>
</dbReference>
<dbReference type="PANTHER" id="PTHR12447">
    <property type="entry name" value="ANKYRIN REPEAT DOMAIN-CONTAINING PROTEIN 13"/>
    <property type="match status" value="1"/>
</dbReference>
<dbReference type="InterPro" id="IPR021832">
    <property type="entry name" value="ANKRD13"/>
</dbReference>
<evidence type="ECO:0000313" key="6">
    <source>
        <dbReference type="EMBL" id="RRT75408.1"/>
    </source>
</evidence>
<evidence type="ECO:0000256" key="4">
    <source>
        <dbReference type="SAM" id="MobiDB-lite"/>
    </source>
</evidence>
<evidence type="ECO:0000259" key="5">
    <source>
        <dbReference type="Pfam" id="PF11904"/>
    </source>
</evidence>
<dbReference type="EMBL" id="AMZH03002487">
    <property type="protein sequence ID" value="RRT75408.1"/>
    <property type="molecule type" value="Genomic_DNA"/>
</dbReference>
<organism evidence="6 7">
    <name type="scientific">Ensete ventricosum</name>
    <name type="common">Abyssinian banana</name>
    <name type="synonym">Musa ensete</name>
    <dbReference type="NCBI Taxonomy" id="4639"/>
    <lineage>
        <taxon>Eukaryota</taxon>
        <taxon>Viridiplantae</taxon>
        <taxon>Streptophyta</taxon>
        <taxon>Embryophyta</taxon>
        <taxon>Tracheophyta</taxon>
        <taxon>Spermatophyta</taxon>
        <taxon>Magnoliopsida</taxon>
        <taxon>Liliopsida</taxon>
        <taxon>Zingiberales</taxon>
        <taxon>Musaceae</taxon>
        <taxon>Ensete</taxon>
    </lineage>
</organism>
<keyword evidence="2" id="KW-0677">Repeat</keyword>
<evidence type="ECO:0000256" key="3">
    <source>
        <dbReference type="ARBA" id="ARBA00023136"/>
    </source>
</evidence>
<dbReference type="PANTHER" id="PTHR12447:SF35">
    <property type="entry name" value="ANKYRIN REPEAT FAMILY PROTEIN"/>
    <property type="match status" value="1"/>
</dbReference>
<comment type="caution">
    <text evidence="6">The sequence shown here is derived from an EMBL/GenBank/DDBJ whole genome shotgun (WGS) entry which is preliminary data.</text>
</comment>
<feature type="domain" description="Ankyrin repeat" evidence="5">
    <location>
        <begin position="6"/>
        <end position="91"/>
    </location>
</feature>
<evidence type="ECO:0000256" key="1">
    <source>
        <dbReference type="ARBA" id="ARBA00004308"/>
    </source>
</evidence>